<keyword evidence="1" id="KW-0175">Coiled coil</keyword>
<dbReference type="Pfam" id="PF04230">
    <property type="entry name" value="PS_pyruv_trans"/>
    <property type="match status" value="1"/>
</dbReference>
<evidence type="ECO:0000313" key="4">
    <source>
        <dbReference type="Proteomes" id="UP000832041"/>
    </source>
</evidence>
<proteinExistence type="predicted"/>
<dbReference type="RefSeq" id="WP_248590178.1">
    <property type="nucleotide sequence ID" value="NZ_BAABEB010000004.1"/>
</dbReference>
<reference evidence="3 4" key="1">
    <citation type="submission" date="2020-04" db="EMBL/GenBank/DDBJ databases">
        <title>Thermobifida alba genome sequencing and assembly.</title>
        <authorList>
            <person name="Luzics S."/>
            <person name="Horvath B."/>
            <person name="Nagy I."/>
            <person name="Toth A."/>
            <person name="Nagy I."/>
            <person name="Kukolya J."/>
        </authorList>
    </citation>
    <scope>NUCLEOTIDE SEQUENCE [LARGE SCALE GENOMIC DNA]</scope>
    <source>
        <strain evidence="3 4">DSM 43795</strain>
    </source>
</reference>
<evidence type="ECO:0000313" key="3">
    <source>
        <dbReference type="EMBL" id="UPT21686.1"/>
    </source>
</evidence>
<evidence type="ECO:0000256" key="1">
    <source>
        <dbReference type="SAM" id="Coils"/>
    </source>
</evidence>
<keyword evidence="4" id="KW-1185">Reference proteome</keyword>
<name>A0ABY4L1Y4_THEAE</name>
<protein>
    <submittedName>
        <fullName evidence="3">Polysaccharide pyruvyl transferase family protein</fullName>
    </submittedName>
</protein>
<sequence>MKRILIRSGKSPFDVVSPEKVIQHNIIGTNAGNLIFSDAVHKMLYTEGAEITSNRFVVDPSAADRINEEYDVFVVPLANAFRPSFERHLRTLTELIERLTIPVVVFGVGAQSGLDYNPERLAPLERTVKRFAAAVLDRSPSIGVRGEFTESYLNSLGFTDVDVIGCPSMFLNGTDLWVEKKAERLDRDSKIAINASRSALGAGDIGGIVQTNCERYPNLLYIAQELKDLELLYWGDASEWDGRYSPMPVHRTHPLFQQNRVRLYYDPVTWINTLSDYEFAFGTRIHGNIAALLAGTPSVVLCHDSRTLELCRYFDIPHRRISELDADVDPADLYAEADYDALVKGHRERFDRIVAFMDKHGLDHVFRPDRDNGAAFEARMREIEFPPGVQAWGDDDSELVQRLGRLREDTRELRKQQAVSERRIAELTKQLQALEKRVDKEVKRLRTLERDLRNSPYRRVRRVVGRSVRRIVGSRRS</sequence>
<dbReference type="GO" id="GO:0016740">
    <property type="term" value="F:transferase activity"/>
    <property type="evidence" value="ECO:0007669"/>
    <property type="project" value="UniProtKB-KW"/>
</dbReference>
<gene>
    <name evidence="3" type="ORF">FOF52_12620</name>
</gene>
<dbReference type="InterPro" id="IPR007345">
    <property type="entry name" value="Polysacch_pyruvyl_Trfase"/>
</dbReference>
<organism evidence="3 4">
    <name type="scientific">Thermobifida alba</name>
    <name type="common">Thermomonospora alba</name>
    <dbReference type="NCBI Taxonomy" id="53522"/>
    <lineage>
        <taxon>Bacteria</taxon>
        <taxon>Bacillati</taxon>
        <taxon>Actinomycetota</taxon>
        <taxon>Actinomycetes</taxon>
        <taxon>Streptosporangiales</taxon>
        <taxon>Nocardiopsidaceae</taxon>
        <taxon>Thermobifida</taxon>
    </lineage>
</organism>
<feature type="domain" description="Polysaccharide pyruvyl transferase" evidence="2">
    <location>
        <begin position="92"/>
        <end position="301"/>
    </location>
</feature>
<feature type="coiled-coil region" evidence="1">
    <location>
        <begin position="410"/>
        <end position="451"/>
    </location>
</feature>
<dbReference type="Proteomes" id="UP000832041">
    <property type="component" value="Chromosome"/>
</dbReference>
<dbReference type="EMBL" id="CP051627">
    <property type="protein sequence ID" value="UPT21686.1"/>
    <property type="molecule type" value="Genomic_DNA"/>
</dbReference>
<accession>A0ABY4L1Y4</accession>
<keyword evidence="3" id="KW-0808">Transferase</keyword>
<evidence type="ECO:0000259" key="2">
    <source>
        <dbReference type="Pfam" id="PF04230"/>
    </source>
</evidence>